<evidence type="ECO:0000313" key="2">
    <source>
        <dbReference type="EMBL" id="QMV71264.1"/>
    </source>
</evidence>
<reference evidence="2 3" key="1">
    <citation type="journal article" date="2020" name="G3 (Bethesda)">
        <title>CeMbio - The Caenorhabditis elegans Microbiome Resource.</title>
        <authorList>
            <person name="Dirksen P."/>
            <person name="Assie A."/>
            <person name="Zimmermann J."/>
            <person name="Zhang F."/>
            <person name="Tietje A.M."/>
            <person name="Marsh S.A."/>
            <person name="Felix M.A."/>
            <person name="Shapira M."/>
            <person name="Kaleta C."/>
            <person name="Schulenburg H."/>
            <person name="Samuel B."/>
        </authorList>
    </citation>
    <scope>NUCLEOTIDE SEQUENCE [LARGE SCALE GENOMIC DNA]</scope>
    <source>
        <strain evidence="2 3">BIGb0170</strain>
    </source>
</reference>
<dbReference type="InterPro" id="IPR001173">
    <property type="entry name" value="Glyco_trans_2-like"/>
</dbReference>
<protein>
    <submittedName>
        <fullName evidence="2">Glycosyltransferase</fullName>
    </submittedName>
</protein>
<keyword evidence="2" id="KW-0808">Transferase</keyword>
<accession>A0A7G5EB89</accession>
<evidence type="ECO:0000259" key="1">
    <source>
        <dbReference type="Pfam" id="PF00535"/>
    </source>
</evidence>
<sequence>MIIKMITASIVLFKQTYAEIESLLNGLNQSGINTLFIIDNSPFNAIEEKIKINHPNIQYIHQADNPGFGAAHNIAIKKAMSLGSRYHFVVNPDVHLKDHVVMSLVDFLENNDEVGMVMPQILNTDGTIQYLPKFLPTPISFYKRILYRKFNVFKSFITKYELRDIASNLIYDTPVISGCFTLFRVSALQEIGLYDDRFFMYLEDWDISRRMNVKYRTVYYPKVAVVHGYAAGSSKSYGLFKVHISSIRAYFRKWGWFFDSERARLNERTRKQFK</sequence>
<gene>
    <name evidence="2" type="ORF">HS960_19575</name>
</gene>
<dbReference type="Proteomes" id="UP000515450">
    <property type="component" value="Chromosome"/>
</dbReference>
<dbReference type="AlphaFoldDB" id="A0A7G5EB89"/>
<organism evidence="2 3">
    <name type="scientific">Sphingobacterium paramultivorum</name>
    <dbReference type="NCBI Taxonomy" id="2886510"/>
    <lineage>
        <taxon>Bacteria</taxon>
        <taxon>Pseudomonadati</taxon>
        <taxon>Bacteroidota</taxon>
        <taxon>Sphingobacteriia</taxon>
        <taxon>Sphingobacteriales</taxon>
        <taxon>Sphingobacteriaceae</taxon>
        <taxon>Sphingobacterium</taxon>
    </lineage>
</organism>
<name>A0A7G5EB89_9SPHI</name>
<dbReference type="EMBL" id="CP058555">
    <property type="protein sequence ID" value="QMV71264.1"/>
    <property type="molecule type" value="Genomic_DNA"/>
</dbReference>
<dbReference type="SUPFAM" id="SSF53448">
    <property type="entry name" value="Nucleotide-diphospho-sugar transferases"/>
    <property type="match status" value="1"/>
</dbReference>
<dbReference type="GO" id="GO:0016740">
    <property type="term" value="F:transferase activity"/>
    <property type="evidence" value="ECO:0007669"/>
    <property type="project" value="UniProtKB-KW"/>
</dbReference>
<dbReference type="PANTHER" id="PTHR43179">
    <property type="entry name" value="RHAMNOSYLTRANSFERASE WBBL"/>
    <property type="match status" value="1"/>
</dbReference>
<dbReference type="PANTHER" id="PTHR43179:SF10">
    <property type="entry name" value="GLYCOSYL TRANSFERASE"/>
    <property type="match status" value="1"/>
</dbReference>
<dbReference type="Pfam" id="PF00535">
    <property type="entry name" value="Glycos_transf_2"/>
    <property type="match status" value="1"/>
</dbReference>
<dbReference type="Gene3D" id="3.90.550.10">
    <property type="entry name" value="Spore Coat Polysaccharide Biosynthesis Protein SpsA, Chain A"/>
    <property type="match status" value="1"/>
</dbReference>
<feature type="domain" description="Glycosyltransferase 2-like" evidence="1">
    <location>
        <begin position="20"/>
        <end position="192"/>
    </location>
</feature>
<evidence type="ECO:0000313" key="3">
    <source>
        <dbReference type="Proteomes" id="UP000515450"/>
    </source>
</evidence>
<dbReference type="InterPro" id="IPR029044">
    <property type="entry name" value="Nucleotide-diphossugar_trans"/>
</dbReference>
<keyword evidence="3" id="KW-1185">Reference proteome</keyword>
<proteinExistence type="predicted"/>